<name>A0A9Q4DMI5_BACSC</name>
<proteinExistence type="predicted"/>
<sequence>MRNDFRKGYLNEKIQINGSWRTIDGGNWRMNVYYRKTVVGWWNIYPAGSNDLFVNLSPEEFFTLLPQVSRKAFAGCAEIKPESAQELFGEEVRSA</sequence>
<evidence type="ECO:0000313" key="2">
    <source>
        <dbReference type="Proteomes" id="UP001070352"/>
    </source>
</evidence>
<reference evidence="1" key="1">
    <citation type="submission" date="2022-02" db="EMBL/GenBank/DDBJ databases">
        <title>Crop Bioprotection Bacillus Genome Sequencing.</title>
        <authorList>
            <person name="Dunlap C."/>
        </authorList>
    </citation>
    <scope>NUCLEOTIDE SEQUENCE</scope>
    <source>
        <strain evidence="1">M18B4</strain>
    </source>
</reference>
<protein>
    <submittedName>
        <fullName evidence="1">Uncharacterized protein</fullName>
    </submittedName>
</protein>
<dbReference type="AlphaFoldDB" id="A0A9Q4DMI5"/>
<organism evidence="1 2">
    <name type="scientific">Bacillus spizizenii</name>
    <name type="common">Bacillus subtilis subsp. spizizenii</name>
    <dbReference type="NCBI Taxonomy" id="96241"/>
    <lineage>
        <taxon>Bacteria</taxon>
        <taxon>Bacillati</taxon>
        <taxon>Bacillota</taxon>
        <taxon>Bacilli</taxon>
        <taxon>Bacillales</taxon>
        <taxon>Bacillaceae</taxon>
        <taxon>Bacillus</taxon>
    </lineage>
</organism>
<dbReference type="Proteomes" id="UP001070352">
    <property type="component" value="Unassembled WGS sequence"/>
</dbReference>
<dbReference type="EMBL" id="JALANJ010000010">
    <property type="protein sequence ID" value="MCY8120640.1"/>
    <property type="molecule type" value="Genomic_DNA"/>
</dbReference>
<comment type="caution">
    <text evidence="1">The sequence shown here is derived from an EMBL/GenBank/DDBJ whole genome shotgun (WGS) entry which is preliminary data.</text>
</comment>
<evidence type="ECO:0000313" key="1">
    <source>
        <dbReference type="EMBL" id="MCY8120640.1"/>
    </source>
</evidence>
<gene>
    <name evidence="1" type="ORF">MOC45_08480</name>
</gene>
<accession>A0A9Q4DMI5</accession>